<proteinExistence type="predicted"/>
<gene>
    <name evidence="2" type="ORF">C1H46_031498</name>
</gene>
<reference evidence="2 3" key="1">
    <citation type="journal article" date="2019" name="G3 (Bethesda)">
        <title>Sequencing of a Wild Apple (Malus baccata) Genome Unravels the Differences Between Cultivated and Wild Apple Species Regarding Disease Resistance and Cold Tolerance.</title>
        <authorList>
            <person name="Chen X."/>
        </authorList>
    </citation>
    <scope>NUCLEOTIDE SEQUENCE [LARGE SCALE GENOMIC DNA]</scope>
    <source>
        <strain evidence="3">cv. Shandingzi</strain>
        <tissue evidence="2">Leaves</tissue>
    </source>
</reference>
<comment type="caution">
    <text evidence="2">The sequence shown here is derived from an EMBL/GenBank/DDBJ whole genome shotgun (WGS) entry which is preliminary data.</text>
</comment>
<organism evidence="2 3">
    <name type="scientific">Malus baccata</name>
    <name type="common">Siberian crab apple</name>
    <name type="synonym">Pyrus baccata</name>
    <dbReference type="NCBI Taxonomy" id="106549"/>
    <lineage>
        <taxon>Eukaryota</taxon>
        <taxon>Viridiplantae</taxon>
        <taxon>Streptophyta</taxon>
        <taxon>Embryophyta</taxon>
        <taxon>Tracheophyta</taxon>
        <taxon>Spermatophyta</taxon>
        <taxon>Magnoliopsida</taxon>
        <taxon>eudicotyledons</taxon>
        <taxon>Gunneridae</taxon>
        <taxon>Pentapetalae</taxon>
        <taxon>rosids</taxon>
        <taxon>fabids</taxon>
        <taxon>Rosales</taxon>
        <taxon>Rosaceae</taxon>
        <taxon>Amygdaloideae</taxon>
        <taxon>Maleae</taxon>
        <taxon>Malus</taxon>
    </lineage>
</organism>
<dbReference type="AlphaFoldDB" id="A0A540L8W6"/>
<dbReference type="EMBL" id="VIEB01000700">
    <property type="protein sequence ID" value="TQD82937.1"/>
    <property type="molecule type" value="Genomic_DNA"/>
</dbReference>
<protein>
    <submittedName>
        <fullName evidence="2">Uncharacterized protein</fullName>
    </submittedName>
</protein>
<name>A0A540L8W6_MALBA</name>
<feature type="compositionally biased region" description="Polar residues" evidence="1">
    <location>
        <begin position="28"/>
        <end position="41"/>
    </location>
</feature>
<keyword evidence="3" id="KW-1185">Reference proteome</keyword>
<evidence type="ECO:0000313" key="2">
    <source>
        <dbReference type="EMBL" id="TQD82937.1"/>
    </source>
</evidence>
<sequence>MAIFSATRPNCTPCRLQLQSLPMPIPSPTHSCRQQLQSSPMEEQVKLDGKRGKGKREGFERKNKGKRERKLNRKAHMAAIKLAIKA</sequence>
<dbReference type="Proteomes" id="UP000315295">
    <property type="component" value="Unassembled WGS sequence"/>
</dbReference>
<feature type="region of interest" description="Disordered" evidence="1">
    <location>
        <begin position="25"/>
        <end position="71"/>
    </location>
</feature>
<evidence type="ECO:0000256" key="1">
    <source>
        <dbReference type="SAM" id="MobiDB-lite"/>
    </source>
</evidence>
<accession>A0A540L8W6</accession>
<evidence type="ECO:0000313" key="3">
    <source>
        <dbReference type="Proteomes" id="UP000315295"/>
    </source>
</evidence>
<feature type="compositionally biased region" description="Basic and acidic residues" evidence="1">
    <location>
        <begin position="43"/>
        <end position="62"/>
    </location>
</feature>